<evidence type="ECO:0000313" key="2">
    <source>
        <dbReference type="EMBL" id="MFD1320010.1"/>
    </source>
</evidence>
<dbReference type="Proteomes" id="UP001597260">
    <property type="component" value="Unassembled WGS sequence"/>
</dbReference>
<dbReference type="RefSeq" id="WP_377566556.1">
    <property type="nucleotide sequence ID" value="NZ_JBHTMP010000002.1"/>
</dbReference>
<dbReference type="EMBL" id="JBHTMP010000002">
    <property type="protein sequence ID" value="MFD1320010.1"/>
    <property type="molecule type" value="Genomic_DNA"/>
</dbReference>
<comment type="caution">
    <text evidence="2">The sequence shown here is derived from an EMBL/GenBank/DDBJ whole genome shotgun (WGS) entry which is preliminary data.</text>
</comment>
<evidence type="ECO:0000256" key="1">
    <source>
        <dbReference type="SAM" id="MobiDB-lite"/>
    </source>
</evidence>
<proteinExistence type="predicted"/>
<accession>A0ABW3Y802</accession>
<feature type="region of interest" description="Disordered" evidence="1">
    <location>
        <begin position="1"/>
        <end position="25"/>
    </location>
</feature>
<evidence type="ECO:0000313" key="3">
    <source>
        <dbReference type="Proteomes" id="UP001597260"/>
    </source>
</evidence>
<protein>
    <recommendedName>
        <fullName evidence="4">SUKH-4 immunity protein</fullName>
    </recommendedName>
</protein>
<feature type="compositionally biased region" description="Low complexity" evidence="1">
    <location>
        <begin position="7"/>
        <end position="21"/>
    </location>
</feature>
<evidence type="ECO:0008006" key="4">
    <source>
        <dbReference type="Google" id="ProtNLM"/>
    </source>
</evidence>
<name>A0ABW3Y802_9ACTN</name>
<gene>
    <name evidence="2" type="ORF">ACFQ4H_02780</name>
</gene>
<keyword evidence="3" id="KW-1185">Reference proteome</keyword>
<reference evidence="3" key="1">
    <citation type="journal article" date="2019" name="Int. J. Syst. Evol. Microbiol.">
        <title>The Global Catalogue of Microorganisms (GCM) 10K type strain sequencing project: providing services to taxonomists for standard genome sequencing and annotation.</title>
        <authorList>
            <consortium name="The Broad Institute Genomics Platform"/>
            <consortium name="The Broad Institute Genome Sequencing Center for Infectious Disease"/>
            <person name="Wu L."/>
            <person name="Ma J."/>
        </authorList>
    </citation>
    <scope>NUCLEOTIDE SEQUENCE [LARGE SCALE GENOMIC DNA]</scope>
    <source>
        <strain evidence="3">JCM 31037</strain>
    </source>
</reference>
<sequence>MNHTDRPSAPTDPTADPTAEATDGRQRLGRLDQIRATFERLKGLETEHGFGNILVDGTPLEQFPGVPEAAFEVFRIVGRIEGSNFRFEPPSEMRSAAVFRARPDDANDPLGPALSIGSELYSVPERLRGEIRSGAGINLDLEDADVYYIDPDDYVFLYEHPDEEVDVHVLAPDIVTFFDEFVLGAGYPELVETILGPAVRERRVRKGRCRGQYEDTWLRLLVTAGLAS</sequence>
<organism evidence="2 3">
    <name type="scientific">Micromonospora sonneratiae</name>
    <dbReference type="NCBI Taxonomy" id="1184706"/>
    <lineage>
        <taxon>Bacteria</taxon>
        <taxon>Bacillati</taxon>
        <taxon>Actinomycetota</taxon>
        <taxon>Actinomycetes</taxon>
        <taxon>Micromonosporales</taxon>
        <taxon>Micromonosporaceae</taxon>
        <taxon>Micromonospora</taxon>
    </lineage>
</organism>